<proteinExistence type="predicted"/>
<dbReference type="AlphaFoldDB" id="A0A7Z7BKP7"/>
<comment type="caution">
    <text evidence="1">The sequence shown here is derived from an EMBL/GenBank/DDBJ whole genome shotgun (WGS) entry which is preliminary data.</text>
</comment>
<dbReference type="RefSeq" id="WP_143036675.1">
    <property type="nucleotide sequence ID" value="NZ_FNDI01000045.1"/>
</dbReference>
<organism evidence="1 2">
    <name type="scientific">Paraburkholderia steynii</name>
    <dbReference type="NCBI Taxonomy" id="1245441"/>
    <lineage>
        <taxon>Bacteria</taxon>
        <taxon>Pseudomonadati</taxon>
        <taxon>Pseudomonadota</taxon>
        <taxon>Betaproteobacteria</taxon>
        <taxon>Burkholderiales</taxon>
        <taxon>Burkholderiaceae</taxon>
        <taxon>Paraburkholderia</taxon>
    </lineage>
</organism>
<reference evidence="1" key="1">
    <citation type="submission" date="2016-10" db="EMBL/GenBank/DDBJ databases">
        <authorList>
            <person name="Varghese N."/>
            <person name="Submissions S."/>
        </authorList>
    </citation>
    <scope>NUCLEOTIDE SEQUENCE [LARGE SCALE GENOMIC DNA]</scope>
    <source>
        <strain evidence="1">YR281</strain>
    </source>
</reference>
<dbReference type="EMBL" id="FNDI01000045">
    <property type="protein sequence ID" value="SDJ35894.1"/>
    <property type="molecule type" value="Genomic_DNA"/>
</dbReference>
<evidence type="ECO:0000313" key="1">
    <source>
        <dbReference type="EMBL" id="SDJ35894.1"/>
    </source>
</evidence>
<dbReference type="Proteomes" id="UP000198900">
    <property type="component" value="Unassembled WGS sequence"/>
</dbReference>
<protein>
    <submittedName>
        <fullName evidence="1">Uncharacterized protein</fullName>
    </submittedName>
</protein>
<accession>A0A7Z7BKP7</accession>
<evidence type="ECO:0000313" key="2">
    <source>
        <dbReference type="Proteomes" id="UP000198900"/>
    </source>
</evidence>
<keyword evidence="2" id="KW-1185">Reference proteome</keyword>
<name>A0A7Z7BKP7_9BURK</name>
<gene>
    <name evidence="1" type="ORF">SAMN04487926_1454</name>
</gene>
<sequence length="267" mass="29723">MPTVITLIAPAQRLSRAFNHVGQNSMKTTASGGSILRGHQQLFEKLCKIVAYSQAAKSKSVEVILDDQLKHAVAGYKAVEAAKLNPLDVVEDYWERIKGIRKKTKIFHMIQMARGIVGSRSKEGIGNFLVDCGLPDEIRSETDIETFWTAFHALRARLVDRDFPFVKEQTSLLHLLMEFGYDCAKPDSAVLKAALAMGLISSIPNKTGRKAERACEEVVRKIQQYAIARGKRPAVIDWYMLLEGGQTGALNRVKKSGYLPLYRKSSA</sequence>